<evidence type="ECO:0000313" key="1">
    <source>
        <dbReference type="EMBL" id="GAV24017.1"/>
    </source>
</evidence>
<comment type="caution">
    <text evidence="1">The sequence shown here is derived from an EMBL/GenBank/DDBJ whole genome shotgun (WGS) entry which is preliminary data.</text>
</comment>
<reference evidence="2" key="1">
    <citation type="submission" date="2016-12" db="EMBL/GenBank/DDBJ databases">
        <title>Draft Genome Sequences od Carboxydothermus pertinax and islandicus, Hydrogenogenic Carboxydotrophic Bacteria.</title>
        <authorList>
            <person name="Fukuyama Y."/>
            <person name="Ohmae K."/>
            <person name="Yoneda Y."/>
            <person name="Yoshida T."/>
            <person name="Sako Y."/>
        </authorList>
    </citation>
    <scope>NUCLEOTIDE SEQUENCE [LARGE SCALE GENOMIC DNA]</scope>
    <source>
        <strain evidence="2">Ug1</strain>
    </source>
</reference>
<name>A0A1L8CYP7_9THEO</name>
<protein>
    <submittedName>
        <fullName evidence="1">Uncharacterized protein</fullName>
    </submittedName>
</protein>
<accession>A0A1L8CYP7</accession>
<dbReference type="RefSeq" id="WP_159434020.1">
    <property type="nucleotide sequence ID" value="NZ_BDJK01000071.1"/>
</dbReference>
<keyword evidence="2" id="KW-1185">Reference proteome</keyword>
<dbReference type="Proteomes" id="UP000187485">
    <property type="component" value="Unassembled WGS sequence"/>
</dbReference>
<organism evidence="1 2">
    <name type="scientific">Carboxydothermus pertinax</name>
    <dbReference type="NCBI Taxonomy" id="870242"/>
    <lineage>
        <taxon>Bacteria</taxon>
        <taxon>Bacillati</taxon>
        <taxon>Bacillota</taxon>
        <taxon>Clostridia</taxon>
        <taxon>Thermoanaerobacterales</taxon>
        <taxon>Thermoanaerobacteraceae</taxon>
        <taxon>Carboxydothermus</taxon>
    </lineage>
</organism>
<gene>
    <name evidence="1" type="ORF">cpu_25270</name>
</gene>
<dbReference type="AlphaFoldDB" id="A0A1L8CYP7"/>
<sequence length="46" mass="5617">MIELTCHKVKWEMSDAPSQEGSFAQSQEHFHQLYGFFFWVKRKKRL</sequence>
<evidence type="ECO:0000313" key="2">
    <source>
        <dbReference type="Proteomes" id="UP000187485"/>
    </source>
</evidence>
<dbReference type="STRING" id="870242.cpu_25270"/>
<dbReference type="EMBL" id="BDJK01000071">
    <property type="protein sequence ID" value="GAV24017.1"/>
    <property type="molecule type" value="Genomic_DNA"/>
</dbReference>
<proteinExistence type="predicted"/>